<reference evidence="1" key="1">
    <citation type="submission" date="2020-04" db="EMBL/GenBank/DDBJ databases">
        <authorList>
            <person name="Chiriac C."/>
            <person name="Salcher M."/>
            <person name="Ghai R."/>
            <person name="Kavagutti S V."/>
        </authorList>
    </citation>
    <scope>NUCLEOTIDE SEQUENCE</scope>
</reference>
<protein>
    <submittedName>
        <fullName evidence="1">Uncharacterized protein</fullName>
    </submittedName>
</protein>
<accession>A0A6J5P5C3</accession>
<organism evidence="1">
    <name type="scientific">uncultured Caudovirales phage</name>
    <dbReference type="NCBI Taxonomy" id="2100421"/>
    <lineage>
        <taxon>Viruses</taxon>
        <taxon>Duplodnaviria</taxon>
        <taxon>Heunggongvirae</taxon>
        <taxon>Uroviricota</taxon>
        <taxon>Caudoviricetes</taxon>
        <taxon>Peduoviridae</taxon>
        <taxon>Maltschvirus</taxon>
        <taxon>Maltschvirus maltsch</taxon>
    </lineage>
</organism>
<gene>
    <name evidence="1" type="ORF">UFOVP830_23</name>
</gene>
<proteinExistence type="predicted"/>
<sequence>MKRIPSSFQLGSYTITVAMLDEDAFIKKIGSNAYGMFDPNTLTIYLCKWPPRNKGAKQIIFQTFWHEYTHALLWVALPKSYTNEKLVDQIGHHLAQLHTTATYES</sequence>
<evidence type="ECO:0000313" key="1">
    <source>
        <dbReference type="EMBL" id="CAB4164315.1"/>
    </source>
</evidence>
<name>A0A6J5P5C3_9CAUD</name>
<dbReference type="EMBL" id="LR796761">
    <property type="protein sequence ID" value="CAB4164315.1"/>
    <property type="molecule type" value="Genomic_DNA"/>
</dbReference>